<evidence type="ECO:0000259" key="3">
    <source>
        <dbReference type="Pfam" id="PF05368"/>
    </source>
</evidence>
<dbReference type="PANTHER" id="PTHR42748">
    <property type="entry name" value="NITROGEN METABOLITE REPRESSION PROTEIN NMRA FAMILY MEMBER"/>
    <property type="match status" value="1"/>
</dbReference>
<dbReference type="InterPro" id="IPR008030">
    <property type="entry name" value="NmrA-like"/>
</dbReference>
<dbReference type="GeneID" id="34446807"/>
<dbReference type="Gene3D" id="3.90.25.10">
    <property type="entry name" value="UDP-galactose 4-epimerase, domain 1"/>
    <property type="match status" value="1"/>
</dbReference>
<feature type="domain" description="NmrA-like" evidence="3">
    <location>
        <begin position="3"/>
        <end position="280"/>
    </location>
</feature>
<proteinExistence type="inferred from homology"/>
<sequence length="318" mass="34217">MAKKIISVVGATGVQGGSVIDALLKENVYQIRALTRNPASEAAQKLAQKGVQVVCADASDVPSLIAAFDGSSAIFAMTNFAEPYFSTGSVERAIAIEAEQGINLAKAAAAIATLDHYIWSTLPNSMDVTGGKIMVPQFEGKNKVDKFIQLDSALLAKTTFLVLGFYSEDFAYPTFAPVEIPGAGQYVQLLCTPGDTPILGLGHARTNVGLFVKAILEHPEKTTLGKTVSAFTEQTTPEKLLQSWAKVNGKKALYVEVNIKTFSTLWTNAGVDVIAKMMDFHRYMDRNPWAGSKDILTKDDLGVEGLLSIEESFAALKF</sequence>
<keyword evidence="5" id="KW-1185">Reference proteome</keyword>
<dbReference type="Pfam" id="PF05368">
    <property type="entry name" value="NmrA"/>
    <property type="match status" value="1"/>
</dbReference>
<dbReference type="Proteomes" id="UP000179179">
    <property type="component" value="Unassembled WGS sequence"/>
</dbReference>
<keyword evidence="2" id="KW-0521">NADP</keyword>
<dbReference type="OrthoDB" id="3358371at2759"/>
<name>A0A1F8A9S7_9EURO</name>
<accession>A0A1F8A9S7</accession>
<dbReference type="SUPFAM" id="SSF51735">
    <property type="entry name" value="NAD(P)-binding Rossmann-fold domains"/>
    <property type="match status" value="1"/>
</dbReference>
<dbReference type="RefSeq" id="XP_022392174.1">
    <property type="nucleotide sequence ID" value="XM_022530547.1"/>
</dbReference>
<dbReference type="STRING" id="109264.A0A1F8A9S7"/>
<evidence type="ECO:0000313" key="4">
    <source>
        <dbReference type="EMBL" id="OGM48457.1"/>
    </source>
</evidence>
<gene>
    <name evidence="4" type="ORF">ABOM_003417</name>
</gene>
<dbReference type="Gene3D" id="3.40.50.720">
    <property type="entry name" value="NAD(P)-binding Rossmann-like Domain"/>
    <property type="match status" value="1"/>
</dbReference>
<dbReference type="InterPro" id="IPR051164">
    <property type="entry name" value="NmrA-like_oxidored"/>
</dbReference>
<protein>
    <recommendedName>
        <fullName evidence="3">NmrA-like domain-containing protein</fullName>
    </recommendedName>
</protein>
<evidence type="ECO:0000256" key="1">
    <source>
        <dbReference type="ARBA" id="ARBA00006328"/>
    </source>
</evidence>
<dbReference type="PANTHER" id="PTHR42748:SF28">
    <property type="entry name" value="NMRA-LIKE DOMAIN-CONTAINING PROTEIN"/>
    <property type="match status" value="1"/>
</dbReference>
<dbReference type="CDD" id="cd05251">
    <property type="entry name" value="NmrA_like_SDR_a"/>
    <property type="match status" value="1"/>
</dbReference>
<dbReference type="AlphaFoldDB" id="A0A1F8A9S7"/>
<dbReference type="InterPro" id="IPR036291">
    <property type="entry name" value="NAD(P)-bd_dom_sf"/>
</dbReference>
<comment type="similarity">
    <text evidence="1">Belongs to the NmrA-type oxidoreductase family.</text>
</comment>
<evidence type="ECO:0000313" key="5">
    <source>
        <dbReference type="Proteomes" id="UP000179179"/>
    </source>
</evidence>
<evidence type="ECO:0000256" key="2">
    <source>
        <dbReference type="ARBA" id="ARBA00022857"/>
    </source>
</evidence>
<comment type="caution">
    <text evidence="4">The sequence shown here is derived from an EMBL/GenBank/DDBJ whole genome shotgun (WGS) entry which is preliminary data.</text>
</comment>
<dbReference type="EMBL" id="LYCR01000016">
    <property type="protein sequence ID" value="OGM48457.1"/>
    <property type="molecule type" value="Genomic_DNA"/>
</dbReference>
<reference evidence="4 5" key="1">
    <citation type="journal article" date="2016" name="Genome Biol. Evol.">
        <title>Draft genome sequence of an aflatoxigenic Aspergillus species, A. bombycis.</title>
        <authorList>
            <person name="Moore G.G."/>
            <person name="Mack B.M."/>
            <person name="Beltz S.B."/>
            <person name="Gilbert M.K."/>
        </authorList>
    </citation>
    <scope>NUCLEOTIDE SEQUENCE [LARGE SCALE GENOMIC DNA]</scope>
    <source>
        <strain evidence="5">NRRL 26010</strain>
    </source>
</reference>
<organism evidence="4 5">
    <name type="scientific">Aspergillus bombycis</name>
    <dbReference type="NCBI Taxonomy" id="109264"/>
    <lineage>
        <taxon>Eukaryota</taxon>
        <taxon>Fungi</taxon>
        <taxon>Dikarya</taxon>
        <taxon>Ascomycota</taxon>
        <taxon>Pezizomycotina</taxon>
        <taxon>Eurotiomycetes</taxon>
        <taxon>Eurotiomycetidae</taxon>
        <taxon>Eurotiales</taxon>
        <taxon>Aspergillaceae</taxon>
        <taxon>Aspergillus</taxon>
    </lineage>
</organism>
<dbReference type="GO" id="GO:0005634">
    <property type="term" value="C:nucleus"/>
    <property type="evidence" value="ECO:0007669"/>
    <property type="project" value="TreeGrafter"/>
</dbReference>